<dbReference type="WBParaSite" id="L893_g24835.t1">
    <property type="protein sequence ID" value="L893_g24835.t1"/>
    <property type="gene ID" value="L893_g24835"/>
</dbReference>
<keyword evidence="1" id="KW-1185">Reference proteome</keyword>
<accession>A0A1I7ZCN4</accession>
<proteinExistence type="predicted"/>
<protein>
    <submittedName>
        <fullName evidence="2">Transposase</fullName>
    </submittedName>
</protein>
<organism evidence="1 2">
    <name type="scientific">Steinernema glaseri</name>
    <dbReference type="NCBI Taxonomy" id="37863"/>
    <lineage>
        <taxon>Eukaryota</taxon>
        <taxon>Metazoa</taxon>
        <taxon>Ecdysozoa</taxon>
        <taxon>Nematoda</taxon>
        <taxon>Chromadorea</taxon>
        <taxon>Rhabditida</taxon>
        <taxon>Tylenchina</taxon>
        <taxon>Panagrolaimomorpha</taxon>
        <taxon>Strongyloidoidea</taxon>
        <taxon>Steinernematidae</taxon>
        <taxon>Steinernema</taxon>
    </lineage>
</organism>
<dbReference type="AlphaFoldDB" id="A0A1I7ZCN4"/>
<evidence type="ECO:0000313" key="1">
    <source>
        <dbReference type="Proteomes" id="UP000095287"/>
    </source>
</evidence>
<sequence length="68" mass="7925">MSAYALDNGINDKTIKKRWYVPAKLIRSSKADTKYGHSLPSYPLHITIELLKLYFRQIYEFLYAVVTA</sequence>
<dbReference type="Proteomes" id="UP000095287">
    <property type="component" value="Unplaced"/>
</dbReference>
<name>A0A1I7ZCN4_9BILA</name>
<reference evidence="2" key="1">
    <citation type="submission" date="2016-11" db="UniProtKB">
        <authorList>
            <consortium name="WormBaseParasite"/>
        </authorList>
    </citation>
    <scope>IDENTIFICATION</scope>
</reference>
<evidence type="ECO:0000313" key="2">
    <source>
        <dbReference type="WBParaSite" id="L893_g24835.t1"/>
    </source>
</evidence>